<evidence type="ECO:0000256" key="5">
    <source>
        <dbReference type="ARBA" id="ARBA00005072"/>
    </source>
</evidence>
<comment type="pathway">
    <text evidence="5">Amino-acid biosynthesis; L-leucine biosynthesis; L-leucine from 3-methyl-2-oxobutanoate: step 4/4.</text>
</comment>
<evidence type="ECO:0000256" key="4">
    <source>
        <dbReference type="ARBA" id="ARBA00004931"/>
    </source>
</evidence>
<comment type="pathway">
    <text evidence="3">Amino-acid biosynthesis; L-isoleucine biosynthesis; L-isoleucine from 2-oxobutanoate: step 4/4.</text>
</comment>
<evidence type="ECO:0000256" key="6">
    <source>
        <dbReference type="ARBA" id="ARBA00009320"/>
    </source>
</evidence>
<comment type="function">
    <text evidence="2">Acts on leucine, isoleucine and valine.</text>
</comment>
<evidence type="ECO:0000256" key="12">
    <source>
        <dbReference type="ARBA" id="ARBA00048798"/>
    </source>
</evidence>
<protein>
    <recommendedName>
        <fullName evidence="8">Probable branched-chain-amino-acid aminotransferase</fullName>
        <ecNumber evidence="7">2.6.1.42</ecNumber>
    </recommendedName>
</protein>
<evidence type="ECO:0000256" key="8">
    <source>
        <dbReference type="ARBA" id="ARBA00014472"/>
    </source>
</evidence>
<dbReference type="CDD" id="cd01558">
    <property type="entry name" value="D-AAT_like"/>
    <property type="match status" value="1"/>
</dbReference>
<sequence>MSRIVYLDGTYLPETEAKVSIFDRGFLMADAVYEVTSVLDGRLIDFPGHLARLGRSLSELSIRNPLQDQDWLELHRSLIARNGMSEGLIYLQVSRGNPGDRDFAYPAADVAPTVVAFTQSKNNLAANPQAETGLRVISLPDMRWVRRDIKTVQLLPSSMAKMAAKAAGVDEAWFTEAGLVTEGTSSNVFILKAGHLITRPLSQDILHGITRRAALRLADEAGLVIEERAFSIDEAQAADEAFLTSASSFVLPVTEIDGIRLGDGKPGPVSRDLRRIYIEEMRRAAM</sequence>
<evidence type="ECO:0000256" key="7">
    <source>
        <dbReference type="ARBA" id="ARBA00013053"/>
    </source>
</evidence>
<keyword evidence="16" id="KW-0032">Aminotransferase</keyword>
<dbReference type="GO" id="GO:0047810">
    <property type="term" value="F:D-alanine-2-oxoglutarate aminotransferase activity"/>
    <property type="evidence" value="ECO:0007669"/>
    <property type="project" value="UniProtKB-EC"/>
</dbReference>
<evidence type="ECO:0000256" key="15">
    <source>
        <dbReference type="RuleBase" id="RU004516"/>
    </source>
</evidence>
<dbReference type="PANTHER" id="PTHR42743">
    <property type="entry name" value="AMINO-ACID AMINOTRANSFERASE"/>
    <property type="match status" value="1"/>
</dbReference>
<organism evidence="16 17">
    <name type="scientific">Pseudogemmobacter faecipullorum</name>
    <dbReference type="NCBI Taxonomy" id="2755041"/>
    <lineage>
        <taxon>Bacteria</taxon>
        <taxon>Pseudomonadati</taxon>
        <taxon>Pseudomonadota</taxon>
        <taxon>Alphaproteobacteria</taxon>
        <taxon>Rhodobacterales</taxon>
        <taxon>Paracoccaceae</taxon>
        <taxon>Pseudogemmobacter</taxon>
    </lineage>
</organism>
<evidence type="ECO:0000256" key="9">
    <source>
        <dbReference type="ARBA" id="ARBA00022898"/>
    </source>
</evidence>
<comment type="cofactor">
    <cofactor evidence="1 15">
        <name>pyridoxal 5'-phosphate</name>
        <dbReference type="ChEBI" id="CHEBI:597326"/>
    </cofactor>
</comment>
<evidence type="ECO:0000256" key="11">
    <source>
        <dbReference type="ARBA" id="ARBA00048212"/>
    </source>
</evidence>
<evidence type="ECO:0000313" key="17">
    <source>
        <dbReference type="Proteomes" id="UP001198571"/>
    </source>
</evidence>
<dbReference type="PANTHER" id="PTHR42743:SF11">
    <property type="entry name" value="AMINODEOXYCHORISMATE LYASE"/>
    <property type="match status" value="1"/>
</dbReference>
<reference evidence="16 17" key="1">
    <citation type="submission" date="2020-07" db="EMBL/GenBank/DDBJ databases">
        <title>Pseudogemmobacter sp. nov., isolated from poultry manure in Taiwan.</title>
        <authorList>
            <person name="Lin S.-Y."/>
            <person name="Tang Y.-S."/>
            <person name="Young C.-C."/>
        </authorList>
    </citation>
    <scope>NUCLEOTIDE SEQUENCE [LARGE SCALE GENOMIC DNA]</scope>
    <source>
        <strain evidence="16 17">CC-YST710</strain>
    </source>
</reference>
<dbReference type="InterPro" id="IPR043132">
    <property type="entry name" value="BCAT-like_C"/>
</dbReference>
<name>A0ABS8CNM5_9RHOB</name>
<keyword evidence="10" id="KW-0028">Amino-acid biosynthesis</keyword>
<dbReference type="Gene3D" id="3.30.470.10">
    <property type="match status" value="1"/>
</dbReference>
<dbReference type="PROSITE" id="PS00770">
    <property type="entry name" value="AA_TRANSFER_CLASS_4"/>
    <property type="match status" value="1"/>
</dbReference>
<proteinExistence type="inferred from homology"/>
<dbReference type="Gene3D" id="3.20.10.10">
    <property type="entry name" value="D-amino Acid Aminotransferase, subunit A, domain 2"/>
    <property type="match status" value="1"/>
</dbReference>
<dbReference type="InterPro" id="IPR043131">
    <property type="entry name" value="BCAT-like_N"/>
</dbReference>
<evidence type="ECO:0000256" key="2">
    <source>
        <dbReference type="ARBA" id="ARBA00003109"/>
    </source>
</evidence>
<dbReference type="Pfam" id="PF01063">
    <property type="entry name" value="Aminotran_4"/>
    <property type="match status" value="1"/>
</dbReference>
<comment type="caution">
    <text evidence="16">The sequence shown here is derived from an EMBL/GenBank/DDBJ whole genome shotgun (WGS) entry which is preliminary data.</text>
</comment>
<keyword evidence="9 15" id="KW-0663">Pyridoxal phosphate</keyword>
<comment type="pathway">
    <text evidence="4">Amino-acid biosynthesis; L-valine biosynthesis; L-valine from pyruvate: step 4/4.</text>
</comment>
<keyword evidence="16" id="KW-0808">Transferase</keyword>
<comment type="catalytic activity">
    <reaction evidence="11">
        <text>L-valine + 2-oxoglutarate = 3-methyl-2-oxobutanoate + L-glutamate</text>
        <dbReference type="Rhea" id="RHEA:24813"/>
        <dbReference type="ChEBI" id="CHEBI:11851"/>
        <dbReference type="ChEBI" id="CHEBI:16810"/>
        <dbReference type="ChEBI" id="CHEBI:29985"/>
        <dbReference type="ChEBI" id="CHEBI:57762"/>
        <dbReference type="EC" id="2.6.1.42"/>
    </reaction>
</comment>
<keyword evidence="10" id="KW-0100">Branched-chain amino acid biosynthesis</keyword>
<evidence type="ECO:0000256" key="1">
    <source>
        <dbReference type="ARBA" id="ARBA00001933"/>
    </source>
</evidence>
<evidence type="ECO:0000313" key="16">
    <source>
        <dbReference type="EMBL" id="MCB5410951.1"/>
    </source>
</evidence>
<dbReference type="InterPro" id="IPR036038">
    <property type="entry name" value="Aminotransferase-like"/>
</dbReference>
<evidence type="ECO:0000256" key="14">
    <source>
        <dbReference type="RuleBase" id="RU004106"/>
    </source>
</evidence>
<comment type="catalytic activity">
    <reaction evidence="13">
        <text>L-leucine + 2-oxoglutarate = 4-methyl-2-oxopentanoate + L-glutamate</text>
        <dbReference type="Rhea" id="RHEA:18321"/>
        <dbReference type="ChEBI" id="CHEBI:16810"/>
        <dbReference type="ChEBI" id="CHEBI:17865"/>
        <dbReference type="ChEBI" id="CHEBI:29985"/>
        <dbReference type="ChEBI" id="CHEBI:57427"/>
        <dbReference type="EC" id="2.6.1.42"/>
    </reaction>
</comment>
<evidence type="ECO:0000256" key="13">
    <source>
        <dbReference type="ARBA" id="ARBA00049229"/>
    </source>
</evidence>
<dbReference type="InterPro" id="IPR001544">
    <property type="entry name" value="Aminotrans_IV"/>
</dbReference>
<dbReference type="NCBIfam" id="NF005209">
    <property type="entry name" value="PRK06680.1"/>
    <property type="match status" value="1"/>
</dbReference>
<dbReference type="InterPro" id="IPR018300">
    <property type="entry name" value="Aminotrans_IV_CS"/>
</dbReference>
<dbReference type="Proteomes" id="UP001198571">
    <property type="component" value="Unassembled WGS sequence"/>
</dbReference>
<dbReference type="RefSeq" id="WP_226936290.1">
    <property type="nucleotide sequence ID" value="NZ_JACDXX010000011.1"/>
</dbReference>
<comment type="catalytic activity">
    <reaction evidence="12">
        <text>L-isoleucine + 2-oxoglutarate = (S)-3-methyl-2-oxopentanoate + L-glutamate</text>
        <dbReference type="Rhea" id="RHEA:24801"/>
        <dbReference type="ChEBI" id="CHEBI:16810"/>
        <dbReference type="ChEBI" id="CHEBI:29985"/>
        <dbReference type="ChEBI" id="CHEBI:35146"/>
        <dbReference type="ChEBI" id="CHEBI:58045"/>
        <dbReference type="EC" id="2.6.1.42"/>
    </reaction>
</comment>
<evidence type="ECO:0000256" key="10">
    <source>
        <dbReference type="ARBA" id="ARBA00023304"/>
    </source>
</evidence>
<dbReference type="SUPFAM" id="SSF56752">
    <property type="entry name" value="D-aminoacid aminotransferase-like PLP-dependent enzymes"/>
    <property type="match status" value="1"/>
</dbReference>
<comment type="similarity">
    <text evidence="6 14">Belongs to the class-IV pyridoxal-phosphate-dependent aminotransferase family.</text>
</comment>
<dbReference type="EC" id="2.6.1.42" evidence="7"/>
<keyword evidence="17" id="KW-1185">Reference proteome</keyword>
<evidence type="ECO:0000256" key="3">
    <source>
        <dbReference type="ARBA" id="ARBA00004824"/>
    </source>
</evidence>
<gene>
    <name evidence="16" type="ORF">H0485_13185</name>
</gene>
<dbReference type="InterPro" id="IPR050571">
    <property type="entry name" value="Class-IV_PLP-Dep_Aminotrnsfr"/>
</dbReference>
<dbReference type="EMBL" id="JACDXX010000011">
    <property type="protein sequence ID" value="MCB5410951.1"/>
    <property type="molecule type" value="Genomic_DNA"/>
</dbReference>
<accession>A0ABS8CNM5</accession>